<accession>A0A550J8T6</accession>
<evidence type="ECO:0000256" key="1">
    <source>
        <dbReference type="SAM" id="MobiDB-lite"/>
    </source>
</evidence>
<comment type="caution">
    <text evidence="2">The sequence shown here is derived from an EMBL/GenBank/DDBJ whole genome shotgun (WGS) entry which is preliminary data.</text>
</comment>
<gene>
    <name evidence="2" type="ORF">FL622_13410</name>
</gene>
<dbReference type="OrthoDB" id="5402351at2"/>
<sequence>MTEVNRSENPLVTPQSNRPLDHLEESLKIMDQHAAELVAAENDICESLRKRDREYKDEHLHSVPRPRKHMR</sequence>
<dbReference type="EMBL" id="VJVV01000010">
    <property type="protein sequence ID" value="TRO79533.1"/>
    <property type="molecule type" value="Genomic_DNA"/>
</dbReference>
<feature type="compositionally biased region" description="Polar residues" evidence="1">
    <location>
        <begin position="7"/>
        <end position="18"/>
    </location>
</feature>
<feature type="region of interest" description="Disordered" evidence="1">
    <location>
        <begin position="1"/>
        <end position="20"/>
    </location>
</feature>
<organism evidence="2 3">
    <name type="scientific">Trichloromonas acetexigens</name>
    <dbReference type="NCBI Taxonomy" id="38815"/>
    <lineage>
        <taxon>Bacteria</taxon>
        <taxon>Pseudomonadati</taxon>
        <taxon>Thermodesulfobacteriota</taxon>
        <taxon>Desulfuromonadia</taxon>
        <taxon>Desulfuromonadales</taxon>
        <taxon>Trichloromonadaceae</taxon>
        <taxon>Trichloromonas</taxon>
    </lineage>
</organism>
<feature type="compositionally biased region" description="Basic residues" evidence="1">
    <location>
        <begin position="62"/>
        <end position="71"/>
    </location>
</feature>
<dbReference type="RefSeq" id="WP_092053678.1">
    <property type="nucleotide sequence ID" value="NZ_FOJJ01000002.1"/>
</dbReference>
<reference evidence="2 3" key="1">
    <citation type="submission" date="2019-07" db="EMBL/GenBank/DDBJ databases">
        <title>Insights of Desulfuromonas acetexigens electromicrobiology.</title>
        <authorList>
            <person name="Katuri K."/>
            <person name="Sapireddy V."/>
            <person name="Shaw D.R."/>
            <person name="Saikaly P."/>
        </authorList>
    </citation>
    <scope>NUCLEOTIDE SEQUENCE [LARGE SCALE GENOMIC DNA]</scope>
    <source>
        <strain evidence="2 3">2873</strain>
    </source>
</reference>
<dbReference type="Proteomes" id="UP000317155">
    <property type="component" value="Unassembled WGS sequence"/>
</dbReference>
<feature type="compositionally biased region" description="Basic and acidic residues" evidence="1">
    <location>
        <begin position="48"/>
        <end position="61"/>
    </location>
</feature>
<evidence type="ECO:0000313" key="2">
    <source>
        <dbReference type="EMBL" id="TRO79533.1"/>
    </source>
</evidence>
<protein>
    <submittedName>
        <fullName evidence="2">Uncharacterized protein</fullName>
    </submittedName>
</protein>
<keyword evidence="3" id="KW-1185">Reference proteome</keyword>
<dbReference type="AlphaFoldDB" id="A0A550J8T6"/>
<proteinExistence type="predicted"/>
<feature type="region of interest" description="Disordered" evidence="1">
    <location>
        <begin position="48"/>
        <end position="71"/>
    </location>
</feature>
<name>A0A550J8T6_9BACT</name>
<evidence type="ECO:0000313" key="3">
    <source>
        <dbReference type="Proteomes" id="UP000317155"/>
    </source>
</evidence>